<organism evidence="6 7">
    <name type="scientific">Caenorhabditis auriculariae</name>
    <dbReference type="NCBI Taxonomy" id="2777116"/>
    <lineage>
        <taxon>Eukaryota</taxon>
        <taxon>Metazoa</taxon>
        <taxon>Ecdysozoa</taxon>
        <taxon>Nematoda</taxon>
        <taxon>Chromadorea</taxon>
        <taxon>Rhabditida</taxon>
        <taxon>Rhabditina</taxon>
        <taxon>Rhabditomorpha</taxon>
        <taxon>Rhabditoidea</taxon>
        <taxon>Rhabditidae</taxon>
        <taxon>Peloderinae</taxon>
        <taxon>Caenorhabditis</taxon>
    </lineage>
</organism>
<dbReference type="GO" id="GO:0016926">
    <property type="term" value="P:protein desumoylation"/>
    <property type="evidence" value="ECO:0007669"/>
    <property type="project" value="UniProtKB-ARBA"/>
</dbReference>
<dbReference type="PROSITE" id="PS50600">
    <property type="entry name" value="ULP_PROTEASE"/>
    <property type="match status" value="1"/>
</dbReference>
<evidence type="ECO:0000256" key="2">
    <source>
        <dbReference type="ARBA" id="ARBA00022670"/>
    </source>
</evidence>
<dbReference type="PANTHER" id="PTHR46915">
    <property type="entry name" value="UBIQUITIN-LIKE PROTEASE 4-RELATED"/>
    <property type="match status" value="1"/>
</dbReference>
<dbReference type="GO" id="GO:0008234">
    <property type="term" value="F:cysteine-type peptidase activity"/>
    <property type="evidence" value="ECO:0007669"/>
    <property type="project" value="UniProtKB-KW"/>
</dbReference>
<reference evidence="6" key="1">
    <citation type="submission" date="2020-10" db="EMBL/GenBank/DDBJ databases">
        <authorList>
            <person name="Kikuchi T."/>
        </authorList>
    </citation>
    <scope>NUCLEOTIDE SEQUENCE</scope>
    <source>
        <strain evidence="6">NKZ352</strain>
    </source>
</reference>
<evidence type="ECO:0000313" key="7">
    <source>
        <dbReference type="Proteomes" id="UP000835052"/>
    </source>
</evidence>
<dbReference type="PANTHER" id="PTHR46915:SF2">
    <property type="entry name" value="UBIQUITIN-LIKE PROTEASE 4"/>
    <property type="match status" value="1"/>
</dbReference>
<evidence type="ECO:0000256" key="1">
    <source>
        <dbReference type="ARBA" id="ARBA00005234"/>
    </source>
</evidence>
<comment type="caution">
    <text evidence="6">The sequence shown here is derived from an EMBL/GenBank/DDBJ whole genome shotgun (WGS) entry which is preliminary data.</text>
</comment>
<dbReference type="Pfam" id="PF02902">
    <property type="entry name" value="Peptidase_C48"/>
    <property type="match status" value="1"/>
</dbReference>
<keyword evidence="4" id="KW-0788">Thiol protease</keyword>
<dbReference type="Gene3D" id="3.40.395.10">
    <property type="entry name" value="Adenoviral Proteinase, Chain A"/>
    <property type="match status" value="1"/>
</dbReference>
<feature type="domain" description="Ubiquitin-like protease family profile" evidence="5">
    <location>
        <begin position="17"/>
        <end position="240"/>
    </location>
</feature>
<dbReference type="SUPFAM" id="SSF54001">
    <property type="entry name" value="Cysteine proteinases"/>
    <property type="match status" value="1"/>
</dbReference>
<dbReference type="Proteomes" id="UP000835052">
    <property type="component" value="Unassembled WGS sequence"/>
</dbReference>
<dbReference type="OrthoDB" id="442460at2759"/>
<dbReference type="InterPro" id="IPR038765">
    <property type="entry name" value="Papain-like_cys_pep_sf"/>
</dbReference>
<dbReference type="AlphaFoldDB" id="A0A8S1H1H6"/>
<gene>
    <name evidence="6" type="ORF">CAUJ_LOCUS5538</name>
</gene>
<evidence type="ECO:0000259" key="5">
    <source>
        <dbReference type="PROSITE" id="PS50600"/>
    </source>
</evidence>
<name>A0A8S1H1H6_9PELO</name>
<dbReference type="GO" id="GO:0006508">
    <property type="term" value="P:proteolysis"/>
    <property type="evidence" value="ECO:0007669"/>
    <property type="project" value="UniProtKB-KW"/>
</dbReference>
<comment type="similarity">
    <text evidence="1">Belongs to the peptidase C48 family.</text>
</comment>
<evidence type="ECO:0000313" key="6">
    <source>
        <dbReference type="EMBL" id="CAD6189619.1"/>
    </source>
</evidence>
<sequence>MNSTIIDLTDEDENKNIIIENRKRVRLDGRVCLDNVPRLFDDHGFPLKLNDDVINFFLGQYLPKYGFAEQSKKEIAVFDTYFMSKLRRYETDLMNDENYDTLYKEIHRNGETRPLEKNVLVIPCHYEIHWFLIVIHNPLGLVLSKDEKIIDQELKNEDEDLFCRIMFMDSLMKDPKNQAVLTRIHERTFDLLRNWLIMIFSAHKCVILRSRISMIRCSSLPQQKNNVDCGLFVLAYAEVFLMHKYELWTKMQTSQLKRFKFGDEFTRDLHNGEIRKSLSQIFQLLSKF</sequence>
<keyword evidence="2" id="KW-0645">Protease</keyword>
<proteinExistence type="inferred from homology"/>
<keyword evidence="7" id="KW-1185">Reference proteome</keyword>
<keyword evidence="3" id="KW-0378">Hydrolase</keyword>
<dbReference type="EMBL" id="CAJGYM010000011">
    <property type="protein sequence ID" value="CAD6189619.1"/>
    <property type="molecule type" value="Genomic_DNA"/>
</dbReference>
<dbReference type="InterPro" id="IPR003653">
    <property type="entry name" value="Peptidase_C48_C"/>
</dbReference>
<accession>A0A8S1H1H6</accession>
<evidence type="ECO:0000256" key="4">
    <source>
        <dbReference type="ARBA" id="ARBA00022807"/>
    </source>
</evidence>
<evidence type="ECO:0000256" key="3">
    <source>
        <dbReference type="ARBA" id="ARBA00022801"/>
    </source>
</evidence>
<protein>
    <recommendedName>
        <fullName evidence="5">Ubiquitin-like protease family profile domain-containing protein</fullName>
    </recommendedName>
</protein>